<feature type="domain" description="Non-haem dioxygenase N-terminal" evidence="1">
    <location>
        <begin position="51"/>
        <end position="130"/>
    </location>
</feature>
<dbReference type="Proteomes" id="UP000693970">
    <property type="component" value="Unassembled WGS sequence"/>
</dbReference>
<dbReference type="PANTHER" id="PTHR47990">
    <property type="entry name" value="2-OXOGLUTARATE (2OG) AND FE(II)-DEPENDENT OXYGENASE SUPERFAMILY PROTEIN-RELATED"/>
    <property type="match status" value="1"/>
</dbReference>
<keyword evidence="3" id="KW-1185">Reference proteome</keyword>
<dbReference type="AlphaFoldDB" id="A0A9K3KV81"/>
<name>A0A9K3KV81_9STRA</name>
<accession>A0A9K3KV81</accession>
<reference evidence="2" key="1">
    <citation type="journal article" date="2021" name="Sci. Rep.">
        <title>Diploid genomic architecture of Nitzschia inconspicua, an elite biomass production diatom.</title>
        <authorList>
            <person name="Oliver A."/>
            <person name="Podell S."/>
            <person name="Pinowska A."/>
            <person name="Traller J.C."/>
            <person name="Smith S.R."/>
            <person name="McClure R."/>
            <person name="Beliaev A."/>
            <person name="Bohutskyi P."/>
            <person name="Hill E.A."/>
            <person name="Rabines A."/>
            <person name="Zheng H."/>
            <person name="Allen L.Z."/>
            <person name="Kuo A."/>
            <person name="Grigoriev I.V."/>
            <person name="Allen A.E."/>
            <person name="Hazlebeck D."/>
            <person name="Allen E.E."/>
        </authorList>
    </citation>
    <scope>NUCLEOTIDE SEQUENCE</scope>
    <source>
        <strain evidence="2">Hildebrandi</strain>
    </source>
</reference>
<organism evidence="2 3">
    <name type="scientific">Nitzschia inconspicua</name>
    <dbReference type="NCBI Taxonomy" id="303405"/>
    <lineage>
        <taxon>Eukaryota</taxon>
        <taxon>Sar</taxon>
        <taxon>Stramenopiles</taxon>
        <taxon>Ochrophyta</taxon>
        <taxon>Bacillariophyta</taxon>
        <taxon>Bacillariophyceae</taxon>
        <taxon>Bacillariophycidae</taxon>
        <taxon>Bacillariales</taxon>
        <taxon>Bacillariaceae</taxon>
        <taxon>Nitzschia</taxon>
    </lineage>
</organism>
<dbReference type="OrthoDB" id="288590at2759"/>
<reference evidence="2" key="2">
    <citation type="submission" date="2021-04" db="EMBL/GenBank/DDBJ databases">
        <authorList>
            <person name="Podell S."/>
        </authorList>
    </citation>
    <scope>NUCLEOTIDE SEQUENCE</scope>
    <source>
        <strain evidence="2">Hildebrandi</strain>
    </source>
</reference>
<proteinExistence type="predicted"/>
<evidence type="ECO:0000313" key="2">
    <source>
        <dbReference type="EMBL" id="KAG7350387.1"/>
    </source>
</evidence>
<evidence type="ECO:0000259" key="1">
    <source>
        <dbReference type="Pfam" id="PF14226"/>
    </source>
</evidence>
<dbReference type="Pfam" id="PF14226">
    <property type="entry name" value="DIOX_N"/>
    <property type="match status" value="1"/>
</dbReference>
<comment type="caution">
    <text evidence="2">The sequence shown here is derived from an EMBL/GenBank/DDBJ whole genome shotgun (WGS) entry which is preliminary data.</text>
</comment>
<gene>
    <name evidence="2" type="ORF">IV203_009747</name>
</gene>
<evidence type="ECO:0000313" key="3">
    <source>
        <dbReference type="Proteomes" id="UP000693970"/>
    </source>
</evidence>
<sequence length="184" mass="20867">MIAAADSTPQQEPIDQQQIPLIDLGPWFTEKPIQSQTNSNIQQERSSLELNKEQLEVVEKVHQACRQVGFFLIQNHGFDQSVLNDTWKASQEFFAMSTEEKMLHKTNNEVEYPYGYEQSESLAKGKQLDRASDQRILLDDAVTSDSDNNNHTDALLMMGKDLKETFSIGPNNPRSGMPPRSILL</sequence>
<dbReference type="InterPro" id="IPR026992">
    <property type="entry name" value="DIOX_N"/>
</dbReference>
<dbReference type="InterPro" id="IPR050231">
    <property type="entry name" value="Iron_ascorbate_oxido_reductase"/>
</dbReference>
<dbReference type="EMBL" id="JAGRRH010000018">
    <property type="protein sequence ID" value="KAG7350387.1"/>
    <property type="molecule type" value="Genomic_DNA"/>
</dbReference>
<protein>
    <submittedName>
        <fullName evidence="2">2OG-Fe(II) oxygenase superfamily protein</fullName>
    </submittedName>
</protein>